<keyword evidence="6" id="KW-0239">DNA-directed DNA polymerase</keyword>
<dbReference type="InterPro" id="IPR048466">
    <property type="entry name" value="DNA_pol3_delta-like_C"/>
</dbReference>
<comment type="catalytic activity">
    <reaction evidence="8">
        <text>DNA(n) + a 2'-deoxyribonucleoside 5'-triphosphate = DNA(n+1) + diphosphate</text>
        <dbReference type="Rhea" id="RHEA:22508"/>
        <dbReference type="Rhea" id="RHEA-COMP:17339"/>
        <dbReference type="Rhea" id="RHEA-COMP:17340"/>
        <dbReference type="ChEBI" id="CHEBI:33019"/>
        <dbReference type="ChEBI" id="CHEBI:61560"/>
        <dbReference type="ChEBI" id="CHEBI:173112"/>
        <dbReference type="EC" id="2.7.7.7"/>
    </reaction>
</comment>
<reference evidence="12" key="1">
    <citation type="submission" date="2015-09" db="EMBL/GenBank/DDBJ databases">
        <authorList>
            <person name="Bertelli C."/>
        </authorList>
    </citation>
    <scope>NUCLEOTIDE SEQUENCE [LARGE SCALE GENOMIC DNA]</scope>
    <source>
        <strain evidence="12">KNic</strain>
    </source>
</reference>
<evidence type="ECO:0000256" key="7">
    <source>
        <dbReference type="ARBA" id="ARBA00034754"/>
    </source>
</evidence>
<dbReference type="RefSeq" id="WP_059060413.1">
    <property type="nucleotide sequence ID" value="NZ_LN879502.1"/>
</dbReference>
<dbReference type="GO" id="GO:0003887">
    <property type="term" value="F:DNA-directed DNA polymerase activity"/>
    <property type="evidence" value="ECO:0007669"/>
    <property type="project" value="UniProtKB-KW"/>
</dbReference>
<feature type="domain" description="DNA polymerase III delta subunit-like C-terminal" evidence="10">
    <location>
        <begin position="219"/>
        <end position="338"/>
    </location>
</feature>
<sequence length="347" mass="40210">MKYDNSRAFEKHLEGAAPNHFSRLYLILGKDPVEQREAVECTLKALQPSLQAREFALKIMDGNQLTLDVLLSDLYSNTFFADQRIFWIQHADKLKKNLIEALEKYFARISSSQYLILTAPSWMKQTNFYKAVEKEGVILEMAEPKPWEKEKRLVDWATKQLAAKRKVISYQVCQALVKQTGLDSLLLDQELEKLLCYIGERPEITIQDIVKICNYQPSDTVWQLGEAIFRRDAAASIHMAYSMQMDGQPLLPLLRQIRSQFQTQFHVCLLLAQGKTSQEVALEFPYLKGNLLDRTMQQAQRYGLESFRQGLLAIDATEMRAKNSQVDEKLLMELLMIHLTRTDEFYE</sequence>
<keyword evidence="5" id="KW-0235">DNA replication</keyword>
<evidence type="ECO:0000256" key="8">
    <source>
        <dbReference type="ARBA" id="ARBA00049244"/>
    </source>
</evidence>
<dbReference type="Gene3D" id="1.20.272.10">
    <property type="match status" value="1"/>
</dbReference>
<evidence type="ECO:0000256" key="6">
    <source>
        <dbReference type="ARBA" id="ARBA00022932"/>
    </source>
</evidence>
<evidence type="ECO:0000259" key="10">
    <source>
        <dbReference type="Pfam" id="PF21694"/>
    </source>
</evidence>
<organism evidence="11 12">
    <name type="scientific">Candidatus Protochlamydia naegleriophila</name>
    <dbReference type="NCBI Taxonomy" id="389348"/>
    <lineage>
        <taxon>Bacteria</taxon>
        <taxon>Pseudomonadati</taxon>
        <taxon>Chlamydiota</taxon>
        <taxon>Chlamydiia</taxon>
        <taxon>Parachlamydiales</taxon>
        <taxon>Parachlamydiaceae</taxon>
        <taxon>Candidatus Protochlamydia</taxon>
    </lineage>
</organism>
<dbReference type="GO" id="GO:0009360">
    <property type="term" value="C:DNA polymerase III complex"/>
    <property type="evidence" value="ECO:0007669"/>
    <property type="project" value="InterPro"/>
</dbReference>
<keyword evidence="3" id="KW-0808">Transferase</keyword>
<dbReference type="InterPro" id="IPR008921">
    <property type="entry name" value="DNA_pol3_clamp-load_cplx_C"/>
</dbReference>
<dbReference type="GO" id="GO:0003677">
    <property type="term" value="F:DNA binding"/>
    <property type="evidence" value="ECO:0007669"/>
    <property type="project" value="InterPro"/>
</dbReference>
<dbReference type="NCBIfam" id="TIGR01128">
    <property type="entry name" value="holA"/>
    <property type="match status" value="1"/>
</dbReference>
<dbReference type="PANTHER" id="PTHR34388:SF1">
    <property type="entry name" value="DNA POLYMERASE III SUBUNIT DELTA"/>
    <property type="match status" value="1"/>
</dbReference>
<keyword evidence="12" id="KW-1185">Reference proteome</keyword>
<evidence type="ECO:0000256" key="1">
    <source>
        <dbReference type="ARBA" id="ARBA00012417"/>
    </source>
</evidence>
<dbReference type="KEGG" id="pnl:PNK_0780"/>
<comment type="similarity">
    <text evidence="7">Belongs to the DNA polymerase HolA subunit family.</text>
</comment>
<evidence type="ECO:0000256" key="4">
    <source>
        <dbReference type="ARBA" id="ARBA00022695"/>
    </source>
</evidence>
<dbReference type="EMBL" id="LN879502">
    <property type="protein sequence ID" value="CUI16406.1"/>
    <property type="molecule type" value="Genomic_DNA"/>
</dbReference>
<name>A0A0U5JF76_9BACT</name>
<keyword evidence="4" id="KW-0548">Nucleotidyltransferase</keyword>
<dbReference type="InterPro" id="IPR005790">
    <property type="entry name" value="DNA_polIII_delta"/>
</dbReference>
<feature type="domain" description="DNA polymerase III delta N-terminal" evidence="9">
    <location>
        <begin position="25"/>
        <end position="140"/>
    </location>
</feature>
<dbReference type="Gene3D" id="1.10.8.60">
    <property type="match status" value="1"/>
</dbReference>
<evidence type="ECO:0000256" key="3">
    <source>
        <dbReference type="ARBA" id="ARBA00022679"/>
    </source>
</evidence>
<evidence type="ECO:0000259" key="9">
    <source>
        <dbReference type="Pfam" id="PF06144"/>
    </source>
</evidence>
<dbReference type="PANTHER" id="PTHR34388">
    <property type="entry name" value="DNA POLYMERASE III SUBUNIT DELTA"/>
    <property type="match status" value="1"/>
</dbReference>
<dbReference type="PATRIC" id="fig|389348.3.peg.856"/>
<evidence type="ECO:0000313" key="11">
    <source>
        <dbReference type="EMBL" id="CUI16406.1"/>
    </source>
</evidence>
<dbReference type="GO" id="GO:0006261">
    <property type="term" value="P:DNA-templated DNA replication"/>
    <property type="evidence" value="ECO:0007669"/>
    <property type="project" value="TreeGrafter"/>
</dbReference>
<dbReference type="Gene3D" id="3.40.50.300">
    <property type="entry name" value="P-loop containing nucleotide triphosphate hydrolases"/>
    <property type="match status" value="1"/>
</dbReference>
<protein>
    <recommendedName>
        <fullName evidence="2">DNA polymerase III subunit delta</fullName>
        <ecNumber evidence="1">2.7.7.7</ecNumber>
    </recommendedName>
</protein>
<dbReference type="STRING" id="389348.PNK_0780"/>
<proteinExistence type="inferred from homology"/>
<accession>A0A0U5JF76</accession>
<dbReference type="Proteomes" id="UP000069902">
    <property type="component" value="Chromosome cPNK"/>
</dbReference>
<dbReference type="Pfam" id="PF21694">
    <property type="entry name" value="DNA_pol3_delta_C"/>
    <property type="match status" value="1"/>
</dbReference>
<dbReference type="SUPFAM" id="SSF48019">
    <property type="entry name" value="post-AAA+ oligomerization domain-like"/>
    <property type="match status" value="1"/>
</dbReference>
<dbReference type="InterPro" id="IPR010372">
    <property type="entry name" value="DNA_pol3_delta_N"/>
</dbReference>
<evidence type="ECO:0000313" key="12">
    <source>
        <dbReference type="Proteomes" id="UP000069902"/>
    </source>
</evidence>
<dbReference type="InterPro" id="IPR027417">
    <property type="entry name" value="P-loop_NTPase"/>
</dbReference>
<dbReference type="AlphaFoldDB" id="A0A0U5JF76"/>
<dbReference type="SUPFAM" id="SSF52540">
    <property type="entry name" value="P-loop containing nucleoside triphosphate hydrolases"/>
    <property type="match status" value="1"/>
</dbReference>
<dbReference type="Pfam" id="PF06144">
    <property type="entry name" value="DNA_pol3_delta"/>
    <property type="match status" value="1"/>
</dbReference>
<evidence type="ECO:0000256" key="2">
    <source>
        <dbReference type="ARBA" id="ARBA00017703"/>
    </source>
</evidence>
<evidence type="ECO:0000256" key="5">
    <source>
        <dbReference type="ARBA" id="ARBA00022705"/>
    </source>
</evidence>
<gene>
    <name evidence="11" type="ORF">PNK_0780</name>
</gene>
<dbReference type="EC" id="2.7.7.7" evidence="1"/>
<dbReference type="InParanoid" id="A0A0U5JF76"/>